<proteinExistence type="predicted"/>
<comment type="caution">
    <text evidence="1">The sequence shown here is derived from an EMBL/GenBank/DDBJ whole genome shotgun (WGS) entry which is preliminary data.</text>
</comment>
<dbReference type="Proteomes" id="UP001221413">
    <property type="component" value="Unassembled WGS sequence"/>
</dbReference>
<evidence type="ECO:0000313" key="2">
    <source>
        <dbReference type="Proteomes" id="UP001221413"/>
    </source>
</evidence>
<sequence>MEHPYEAAKRFSVLYLTTMASDQGYNKTRYAASTDQDFHFVDGKNQEIGRSEQSGSITWDDVMEWFSIVYPNLEPGTYRIHQCTEAEPKDPLRRHGRALDMKAAKNHLILANKWYVVLGLDGYLVTLGDYIKVEITSEKPGLRIPPSPRPPHDYRYFNFWEAVRLRDRMCILSGLRLNQKIKCPKLPAELVSCHIFPPELIDEWNRKKMGSKVTDKRNPGIIGKTKINSPQNGVLVDLLLFKAFTTNKISINPRKGYKITTFRTDGEDSHVDSKRAHINKTCGDYDRVSDELLYNHYRESVIINMTGREGIDAVPEFSKWSRLGGGNLNHTHKEGVELFLAKRLAIDVNRDD</sequence>
<organism evidence="1 2">
    <name type="scientific">Drechslerella dactyloides</name>
    <name type="common">Nematode-trapping fungus</name>
    <name type="synonym">Arthrobotrys dactyloides</name>
    <dbReference type="NCBI Taxonomy" id="74499"/>
    <lineage>
        <taxon>Eukaryota</taxon>
        <taxon>Fungi</taxon>
        <taxon>Dikarya</taxon>
        <taxon>Ascomycota</taxon>
        <taxon>Pezizomycotina</taxon>
        <taxon>Orbiliomycetes</taxon>
        <taxon>Orbiliales</taxon>
        <taxon>Orbiliaceae</taxon>
        <taxon>Drechslerella</taxon>
    </lineage>
</organism>
<evidence type="ECO:0008006" key="3">
    <source>
        <dbReference type="Google" id="ProtNLM"/>
    </source>
</evidence>
<name>A0AAD6IYZ8_DREDA</name>
<dbReference type="EMBL" id="JAQGDS010000004">
    <property type="protein sequence ID" value="KAJ6261096.1"/>
    <property type="molecule type" value="Genomic_DNA"/>
</dbReference>
<dbReference type="AlphaFoldDB" id="A0AAD6IYZ8"/>
<evidence type="ECO:0000313" key="1">
    <source>
        <dbReference type="EMBL" id="KAJ6261096.1"/>
    </source>
</evidence>
<keyword evidence="2" id="KW-1185">Reference proteome</keyword>
<protein>
    <recommendedName>
        <fullName evidence="3">HNH nuclease domain-containing protein</fullName>
    </recommendedName>
</protein>
<accession>A0AAD6IYZ8</accession>
<gene>
    <name evidence="1" type="ORF">Dda_3761</name>
</gene>
<reference evidence="1" key="1">
    <citation type="submission" date="2023-01" db="EMBL/GenBank/DDBJ databases">
        <title>The chitinases involved in constricting ring structure development in the nematode-trapping fungus Drechslerella dactyloides.</title>
        <authorList>
            <person name="Wang R."/>
            <person name="Zhang L."/>
            <person name="Tang P."/>
            <person name="Li S."/>
            <person name="Liang L."/>
        </authorList>
    </citation>
    <scope>NUCLEOTIDE SEQUENCE</scope>
    <source>
        <strain evidence="1">YMF1.00031</strain>
    </source>
</reference>